<dbReference type="Gene3D" id="3.40.50.720">
    <property type="entry name" value="NAD(P)-binding Rossmann-like Domain"/>
    <property type="match status" value="1"/>
</dbReference>
<protein>
    <submittedName>
        <fullName evidence="3">Gfo/Idh/MocA family oxidoreductase</fullName>
    </submittedName>
</protein>
<gene>
    <name evidence="3" type="ORF">ENN47_00915</name>
</gene>
<dbReference type="InterPro" id="IPR036291">
    <property type="entry name" value="NAD(P)-bd_dom_sf"/>
</dbReference>
<sequence length="158" mass="17942">MKKKVAIVGAGVWGRTHAFLYREHPEVELVGICDHDRERAKRFAEEFETPNVFEDHRLMLDRLDFDAVSVVTPDFAHGEIVVDCANAGKDILVEKPIATTREDLIRISKAVKANNIRVMTDLHNRWSPPFAVAKQMLDDGELGTPVSAYFRLNDVLWV</sequence>
<evidence type="ECO:0000313" key="3">
    <source>
        <dbReference type="EMBL" id="HDP76752.1"/>
    </source>
</evidence>
<name>A0A7C1CSD0_9BACT</name>
<dbReference type="PANTHER" id="PTHR43818:SF11">
    <property type="entry name" value="BCDNA.GH03377"/>
    <property type="match status" value="1"/>
</dbReference>
<dbReference type="SUPFAM" id="SSF51735">
    <property type="entry name" value="NAD(P)-binding Rossmann-fold domains"/>
    <property type="match status" value="1"/>
</dbReference>
<dbReference type="EMBL" id="DSBT01000029">
    <property type="protein sequence ID" value="HDP76752.1"/>
    <property type="molecule type" value="Genomic_DNA"/>
</dbReference>
<dbReference type="AlphaFoldDB" id="A0A7C1CSD0"/>
<accession>A0A7C1CSD0</accession>
<dbReference type="PANTHER" id="PTHR43818">
    <property type="entry name" value="BCDNA.GH03377"/>
    <property type="match status" value="1"/>
</dbReference>
<feature type="non-terminal residue" evidence="3">
    <location>
        <position position="158"/>
    </location>
</feature>
<reference evidence="3" key="1">
    <citation type="journal article" date="2020" name="mSystems">
        <title>Genome- and Community-Level Interaction Insights into Carbon Utilization and Element Cycling Functions of Hydrothermarchaeota in Hydrothermal Sediment.</title>
        <authorList>
            <person name="Zhou Z."/>
            <person name="Liu Y."/>
            <person name="Xu W."/>
            <person name="Pan J."/>
            <person name="Luo Z.H."/>
            <person name="Li M."/>
        </authorList>
    </citation>
    <scope>NUCLEOTIDE SEQUENCE [LARGE SCALE GENOMIC DNA]</scope>
    <source>
        <strain evidence="3">SpSt-1179</strain>
    </source>
</reference>
<dbReference type="InterPro" id="IPR000683">
    <property type="entry name" value="Gfo/Idh/MocA-like_OxRdtase_N"/>
</dbReference>
<comment type="caution">
    <text evidence="3">The sequence shown here is derived from an EMBL/GenBank/DDBJ whole genome shotgun (WGS) entry which is preliminary data.</text>
</comment>
<proteinExistence type="predicted"/>
<dbReference type="InterPro" id="IPR050463">
    <property type="entry name" value="Gfo/Idh/MocA_oxidrdct_glycsds"/>
</dbReference>
<evidence type="ECO:0000259" key="2">
    <source>
        <dbReference type="Pfam" id="PF01408"/>
    </source>
</evidence>
<evidence type="ECO:0000256" key="1">
    <source>
        <dbReference type="ARBA" id="ARBA00023002"/>
    </source>
</evidence>
<organism evidence="3">
    <name type="scientific">Mesotoga infera</name>
    <dbReference type="NCBI Taxonomy" id="1236046"/>
    <lineage>
        <taxon>Bacteria</taxon>
        <taxon>Thermotogati</taxon>
        <taxon>Thermotogota</taxon>
        <taxon>Thermotogae</taxon>
        <taxon>Kosmotogales</taxon>
        <taxon>Kosmotogaceae</taxon>
        <taxon>Mesotoga</taxon>
    </lineage>
</organism>
<dbReference type="GO" id="GO:0000166">
    <property type="term" value="F:nucleotide binding"/>
    <property type="evidence" value="ECO:0007669"/>
    <property type="project" value="InterPro"/>
</dbReference>
<keyword evidence="1" id="KW-0560">Oxidoreductase</keyword>
<dbReference type="Pfam" id="PF01408">
    <property type="entry name" value="GFO_IDH_MocA"/>
    <property type="match status" value="1"/>
</dbReference>
<feature type="domain" description="Gfo/Idh/MocA-like oxidoreductase N-terminal" evidence="2">
    <location>
        <begin position="4"/>
        <end position="120"/>
    </location>
</feature>
<dbReference type="Proteomes" id="UP000886198">
    <property type="component" value="Unassembled WGS sequence"/>
</dbReference>
<dbReference type="GO" id="GO:0016491">
    <property type="term" value="F:oxidoreductase activity"/>
    <property type="evidence" value="ECO:0007669"/>
    <property type="project" value="UniProtKB-KW"/>
</dbReference>